<sequence length="311" mass="36458">MIVSASRRTDIPTYYSDWFFNRIKAGYVLVRNPINFHQVSKISLSKDIVDGIVFWTKNPIPMMGRLGEIKDYPYYFQFTLTAYGKDVEPNIPSKYEYIIPAFQQLSRQIGKERVVWRYDPIFLNDIYTMEYHCRYFEALANRLYPYTNQCTVSFIDYYQKTQRNTKSLHIVEMSLDQKLELMGKFSFIASKYGLTMDTCAEEIDLSQFGIRHAHCIDKRRLEKIGGFALNLEKDKNQRLECGCMASVDIGMYHTCKNGCLYCYANVNDKTAYKNFEKHNKNSPLLYGELTAEDVVKERKLTSCQNGQLQFF</sequence>
<dbReference type="AlphaFoldDB" id="A0A9D2TJM8"/>
<accession>A0A9D2TJM8</accession>
<comment type="caution">
    <text evidence="1">The sequence shown here is derived from an EMBL/GenBank/DDBJ whole genome shotgun (WGS) entry which is preliminary data.</text>
</comment>
<name>A0A9D2TJM8_9FIRM</name>
<gene>
    <name evidence="1" type="ORF">H9698_06965</name>
</gene>
<evidence type="ECO:0000313" key="2">
    <source>
        <dbReference type="Proteomes" id="UP000823918"/>
    </source>
</evidence>
<dbReference type="Pfam" id="PF08902">
    <property type="entry name" value="DUF1848"/>
    <property type="match status" value="1"/>
</dbReference>
<reference evidence="1" key="1">
    <citation type="journal article" date="2021" name="PeerJ">
        <title>Extensive microbial diversity within the chicken gut microbiome revealed by metagenomics and culture.</title>
        <authorList>
            <person name="Gilroy R."/>
            <person name="Ravi A."/>
            <person name="Getino M."/>
            <person name="Pursley I."/>
            <person name="Horton D.L."/>
            <person name="Alikhan N.F."/>
            <person name="Baker D."/>
            <person name="Gharbi K."/>
            <person name="Hall N."/>
            <person name="Watson M."/>
            <person name="Adriaenssens E.M."/>
            <person name="Foster-Nyarko E."/>
            <person name="Jarju S."/>
            <person name="Secka A."/>
            <person name="Antonio M."/>
            <person name="Oren A."/>
            <person name="Chaudhuri R.R."/>
            <person name="La Ragione R."/>
            <person name="Hildebrand F."/>
            <person name="Pallen M.J."/>
        </authorList>
    </citation>
    <scope>NUCLEOTIDE SEQUENCE</scope>
    <source>
        <strain evidence="1">5933</strain>
    </source>
</reference>
<protein>
    <submittedName>
        <fullName evidence="1">DUF1848 domain-containing protein</fullName>
    </submittedName>
</protein>
<proteinExistence type="predicted"/>
<organism evidence="1 2">
    <name type="scientific">Candidatus Ruthenibacterium merdavium</name>
    <dbReference type="NCBI Taxonomy" id="2838752"/>
    <lineage>
        <taxon>Bacteria</taxon>
        <taxon>Bacillati</taxon>
        <taxon>Bacillota</taxon>
        <taxon>Clostridia</taxon>
        <taxon>Eubacteriales</taxon>
        <taxon>Oscillospiraceae</taxon>
        <taxon>Ruthenibacterium</taxon>
    </lineage>
</organism>
<evidence type="ECO:0000313" key="1">
    <source>
        <dbReference type="EMBL" id="HJC72519.1"/>
    </source>
</evidence>
<dbReference type="Proteomes" id="UP000823918">
    <property type="component" value="Unassembled WGS sequence"/>
</dbReference>
<dbReference type="EMBL" id="DWWA01000033">
    <property type="protein sequence ID" value="HJC72519.1"/>
    <property type="molecule type" value="Genomic_DNA"/>
</dbReference>
<reference evidence="1" key="2">
    <citation type="submission" date="2021-04" db="EMBL/GenBank/DDBJ databases">
        <authorList>
            <person name="Gilroy R."/>
        </authorList>
    </citation>
    <scope>NUCLEOTIDE SEQUENCE</scope>
    <source>
        <strain evidence="1">5933</strain>
    </source>
</reference>
<dbReference type="InterPro" id="IPR014998">
    <property type="entry name" value="DUF1848"/>
</dbReference>